<dbReference type="PANTHER" id="PTHR36220:SF1">
    <property type="entry name" value="GAMMA TUBULIN COMPLEX COMPONENT C-TERMINAL DOMAIN-CONTAINING PROTEIN"/>
    <property type="match status" value="1"/>
</dbReference>
<dbReference type="AlphaFoldDB" id="A0A9N8DAB7"/>
<sequence>MLWNFDLSEWFPAHQGRFSRAILLCVNLAILFTSVDGSGTSEPQNQQSLQVIDLNAESMKQHRWLAPISGYVQFGFNLAGDTDLALFGSYVAIDEAGTTIAVHERGTDTVRVYEIAANIPVWTPKGQDLTGFPHLPFRSGFTVAISRDGSIVAVSSSANEVVVVFQYNSSSEMWLQRDSTIVGVELDGSPIFSFGWAISLSADGDKVVVGAPLYDTPTNLQLGFATTYFWDGTDWQREQYDDPNDLSAFVSGLYGPNALAQMGWSVAYSGDGNWFAVGMPGSGPSDSDSTRFGECRVYASDGILNQNFVDGGAMFGSTISDNFGYSVALNYDGSIVAVSSPRFDLLAATQIGKVQVFQRADELWVQLGSDLIGDEQGDRFGFSIDLSNDGKTLVAGSAVSRGYVRIYKFDGTDWVLQEISRMQGFDIDGIGATDELGYSVAVSGDGTKVLVGAPFYDESGQDNGLIQTWRQTDFPTFSPILNPLPQVGNLGTTGTGGSPAEDNFVSRAFAWWKGAIAYLEEFLFN</sequence>
<dbReference type="EMBL" id="CAICTM010000033">
    <property type="protein sequence ID" value="CAB9498186.1"/>
    <property type="molecule type" value="Genomic_DNA"/>
</dbReference>
<gene>
    <name evidence="2" type="ORF">SEMRO_33_G021221.1</name>
</gene>
<organism evidence="2 3">
    <name type="scientific">Seminavis robusta</name>
    <dbReference type="NCBI Taxonomy" id="568900"/>
    <lineage>
        <taxon>Eukaryota</taxon>
        <taxon>Sar</taxon>
        <taxon>Stramenopiles</taxon>
        <taxon>Ochrophyta</taxon>
        <taxon>Bacillariophyta</taxon>
        <taxon>Bacillariophyceae</taxon>
        <taxon>Bacillariophycidae</taxon>
        <taxon>Naviculales</taxon>
        <taxon>Naviculaceae</taxon>
        <taxon>Seminavis</taxon>
    </lineage>
</organism>
<name>A0A9N8DAB7_9STRA</name>
<dbReference type="Proteomes" id="UP001153069">
    <property type="component" value="Unassembled WGS sequence"/>
</dbReference>
<keyword evidence="1" id="KW-0732">Signal</keyword>
<evidence type="ECO:0000256" key="1">
    <source>
        <dbReference type="SAM" id="SignalP"/>
    </source>
</evidence>
<feature type="signal peptide" evidence="1">
    <location>
        <begin position="1"/>
        <end position="37"/>
    </location>
</feature>
<comment type="caution">
    <text evidence="2">The sequence shown here is derived from an EMBL/GenBank/DDBJ whole genome shotgun (WGS) entry which is preliminary data.</text>
</comment>
<proteinExistence type="predicted"/>
<keyword evidence="3" id="KW-1185">Reference proteome</keyword>
<evidence type="ECO:0000313" key="2">
    <source>
        <dbReference type="EMBL" id="CAB9498186.1"/>
    </source>
</evidence>
<reference evidence="2" key="1">
    <citation type="submission" date="2020-06" db="EMBL/GenBank/DDBJ databases">
        <authorList>
            <consortium name="Plant Systems Biology data submission"/>
        </authorList>
    </citation>
    <scope>NUCLEOTIDE SEQUENCE</scope>
    <source>
        <strain evidence="2">D6</strain>
    </source>
</reference>
<dbReference type="Gene3D" id="2.130.10.10">
    <property type="entry name" value="YVTN repeat-like/Quinoprotein amine dehydrogenase"/>
    <property type="match status" value="1"/>
</dbReference>
<dbReference type="SUPFAM" id="SSF82171">
    <property type="entry name" value="DPP6 N-terminal domain-like"/>
    <property type="match status" value="1"/>
</dbReference>
<protein>
    <submittedName>
        <fullName evidence="2">Uncharacterized protein</fullName>
    </submittedName>
</protein>
<dbReference type="OrthoDB" id="4501at2759"/>
<dbReference type="PANTHER" id="PTHR36220">
    <property type="entry name" value="UNNAMED PRODUCT"/>
    <property type="match status" value="1"/>
</dbReference>
<accession>A0A9N8DAB7</accession>
<evidence type="ECO:0000313" key="3">
    <source>
        <dbReference type="Proteomes" id="UP001153069"/>
    </source>
</evidence>
<feature type="chain" id="PRO_5040352035" evidence="1">
    <location>
        <begin position="38"/>
        <end position="525"/>
    </location>
</feature>
<dbReference type="InterPro" id="IPR015943">
    <property type="entry name" value="WD40/YVTN_repeat-like_dom_sf"/>
</dbReference>